<dbReference type="RefSeq" id="WP_065470309.1">
    <property type="nucleotide sequence ID" value="NZ_FLTX01000087.1"/>
</dbReference>
<keyword evidence="2" id="KW-1185">Reference proteome</keyword>
<evidence type="ECO:0000313" key="2">
    <source>
        <dbReference type="Proteomes" id="UP000239710"/>
    </source>
</evidence>
<accession>A0ABX5BNC3</accession>
<dbReference type="EMBL" id="MDCE01000056">
    <property type="protein sequence ID" value="PPV04762.1"/>
    <property type="molecule type" value="Genomic_DNA"/>
</dbReference>
<reference evidence="1 2" key="1">
    <citation type="submission" date="2016-08" db="EMBL/GenBank/DDBJ databases">
        <title>Evolution of the type three secretion system and type three effector repertoires in Xanthomonas.</title>
        <authorList>
            <person name="Merda D."/>
            <person name="Briand M."/>
            <person name="Bosis E."/>
            <person name="Rousseau C."/>
            <person name="Portier P."/>
            <person name="Jacques M.-A."/>
            <person name="Fischer-Le Saux M."/>
        </authorList>
    </citation>
    <scope>NUCLEOTIDE SEQUENCE [LARGE SCALE GENOMIC DNA]</scope>
    <source>
        <strain evidence="1 2">CFBP1976</strain>
    </source>
</reference>
<protein>
    <submittedName>
        <fullName evidence="1">Uncharacterized protein</fullName>
    </submittedName>
</protein>
<dbReference type="Proteomes" id="UP000239710">
    <property type="component" value="Unassembled WGS sequence"/>
</dbReference>
<evidence type="ECO:0000313" key="1">
    <source>
        <dbReference type="EMBL" id="PPV04762.1"/>
    </source>
</evidence>
<name>A0ABX5BNC3_9XANT</name>
<sequence>MGIAFKSKRLTVAIRHRVIAAGSVLIAAASFANPAILRLYQAVSLERYEASAADTFAGPAIARSNAGRAQFAADLPRDRIASLIRTLLRSLDVR</sequence>
<proteinExistence type="predicted"/>
<gene>
    <name evidence="1" type="ORF">XbrCFBP1976_20585</name>
</gene>
<comment type="caution">
    <text evidence="1">The sequence shown here is derived from an EMBL/GenBank/DDBJ whole genome shotgun (WGS) entry which is preliminary data.</text>
</comment>
<organism evidence="1 2">
    <name type="scientific">Xanthomonas bromi</name>
    <dbReference type="NCBI Taxonomy" id="56449"/>
    <lineage>
        <taxon>Bacteria</taxon>
        <taxon>Pseudomonadati</taxon>
        <taxon>Pseudomonadota</taxon>
        <taxon>Gammaproteobacteria</taxon>
        <taxon>Lysobacterales</taxon>
        <taxon>Lysobacteraceae</taxon>
        <taxon>Xanthomonas</taxon>
    </lineage>
</organism>